<feature type="domain" description="DUF1279" evidence="3">
    <location>
        <begin position="80"/>
        <end position="190"/>
    </location>
</feature>
<dbReference type="GO" id="GO:0005739">
    <property type="term" value="C:mitochondrion"/>
    <property type="evidence" value="ECO:0007669"/>
    <property type="project" value="TreeGrafter"/>
</dbReference>
<dbReference type="InterPro" id="IPR009688">
    <property type="entry name" value="FAM210A/B-like_dom"/>
</dbReference>
<keyword evidence="5" id="KW-1185">Reference proteome</keyword>
<sequence>MVRNLFFRVPLFRSLAPRLARPILPLTRFAATPVSLTGAPPSSSRLFHHIPARLTDSPPRSPPPDESGSVGLPPNASLSQKLKHLIKAYGWYALGMYIILSVLDFSVAFAGINIIGAEHVSRVTSAVKEYVSGFIHSRPPEPGREEMESMSSHARSGGQEGFWAMLLLAYTVHKTLFLPVRVGLTATLTPKVVHWLRARGWAGGEGTKRAAREMRDRMRREKE</sequence>
<dbReference type="STRING" id="743788.S8E582"/>
<dbReference type="eggNOG" id="KOG4526">
    <property type="taxonomic scope" value="Eukaryota"/>
</dbReference>
<dbReference type="EMBL" id="KE504153">
    <property type="protein sequence ID" value="EPS99872.1"/>
    <property type="molecule type" value="Genomic_DNA"/>
</dbReference>
<protein>
    <recommendedName>
        <fullName evidence="3">DUF1279 domain-containing protein</fullName>
    </recommendedName>
</protein>
<evidence type="ECO:0000313" key="4">
    <source>
        <dbReference type="EMBL" id="EPS99872.1"/>
    </source>
</evidence>
<organism evidence="4 5">
    <name type="scientific">Fomitopsis schrenkii</name>
    <name type="common">Brown rot fungus</name>
    <dbReference type="NCBI Taxonomy" id="2126942"/>
    <lineage>
        <taxon>Eukaryota</taxon>
        <taxon>Fungi</taxon>
        <taxon>Dikarya</taxon>
        <taxon>Basidiomycota</taxon>
        <taxon>Agaricomycotina</taxon>
        <taxon>Agaricomycetes</taxon>
        <taxon>Polyporales</taxon>
        <taxon>Fomitopsis</taxon>
    </lineage>
</organism>
<gene>
    <name evidence="4" type="ORF">FOMPIDRAFT_1030712</name>
</gene>
<proteinExistence type="predicted"/>
<evidence type="ECO:0000313" key="5">
    <source>
        <dbReference type="Proteomes" id="UP000015241"/>
    </source>
</evidence>
<dbReference type="PANTHER" id="PTHR21377">
    <property type="entry name" value="PROTEIN FAM210B, MITOCHONDRIAL"/>
    <property type="match status" value="1"/>
</dbReference>
<dbReference type="HOGENOM" id="CLU_059211_1_2_1"/>
<evidence type="ECO:0000259" key="3">
    <source>
        <dbReference type="Pfam" id="PF06916"/>
    </source>
</evidence>
<dbReference type="InParanoid" id="S8E582"/>
<dbReference type="OrthoDB" id="426386at2759"/>
<evidence type="ECO:0000256" key="2">
    <source>
        <dbReference type="SAM" id="Phobius"/>
    </source>
</evidence>
<reference evidence="4 5" key="1">
    <citation type="journal article" date="2012" name="Science">
        <title>The Paleozoic origin of enzymatic lignin decomposition reconstructed from 31 fungal genomes.</title>
        <authorList>
            <person name="Floudas D."/>
            <person name="Binder M."/>
            <person name="Riley R."/>
            <person name="Barry K."/>
            <person name="Blanchette R.A."/>
            <person name="Henrissat B."/>
            <person name="Martinez A.T."/>
            <person name="Otillar R."/>
            <person name="Spatafora J.W."/>
            <person name="Yadav J.S."/>
            <person name="Aerts A."/>
            <person name="Benoit I."/>
            <person name="Boyd A."/>
            <person name="Carlson A."/>
            <person name="Copeland A."/>
            <person name="Coutinho P.M."/>
            <person name="de Vries R.P."/>
            <person name="Ferreira P."/>
            <person name="Findley K."/>
            <person name="Foster B."/>
            <person name="Gaskell J."/>
            <person name="Glotzer D."/>
            <person name="Gorecki P."/>
            <person name="Heitman J."/>
            <person name="Hesse C."/>
            <person name="Hori C."/>
            <person name="Igarashi K."/>
            <person name="Jurgens J.A."/>
            <person name="Kallen N."/>
            <person name="Kersten P."/>
            <person name="Kohler A."/>
            <person name="Kuees U."/>
            <person name="Kumar T.K.A."/>
            <person name="Kuo A."/>
            <person name="LaButti K."/>
            <person name="Larrondo L.F."/>
            <person name="Lindquist E."/>
            <person name="Ling A."/>
            <person name="Lombard V."/>
            <person name="Lucas S."/>
            <person name="Lundell T."/>
            <person name="Martin R."/>
            <person name="McLaughlin D.J."/>
            <person name="Morgenstern I."/>
            <person name="Morin E."/>
            <person name="Murat C."/>
            <person name="Nagy L.G."/>
            <person name="Nolan M."/>
            <person name="Ohm R.A."/>
            <person name="Patyshakuliyeva A."/>
            <person name="Rokas A."/>
            <person name="Ruiz-Duenas F.J."/>
            <person name="Sabat G."/>
            <person name="Salamov A."/>
            <person name="Samejima M."/>
            <person name="Schmutz J."/>
            <person name="Slot J.C."/>
            <person name="St John F."/>
            <person name="Stenlid J."/>
            <person name="Sun H."/>
            <person name="Sun S."/>
            <person name="Syed K."/>
            <person name="Tsang A."/>
            <person name="Wiebenga A."/>
            <person name="Young D."/>
            <person name="Pisabarro A."/>
            <person name="Eastwood D.C."/>
            <person name="Martin F."/>
            <person name="Cullen D."/>
            <person name="Grigoriev I.V."/>
            <person name="Hibbett D.S."/>
        </authorList>
    </citation>
    <scope>NUCLEOTIDE SEQUENCE</scope>
    <source>
        <strain evidence="5">FP-58527</strain>
    </source>
</reference>
<keyword evidence="2" id="KW-0812">Transmembrane</keyword>
<feature type="transmembrane region" description="Helical" evidence="2">
    <location>
        <begin position="89"/>
        <end position="112"/>
    </location>
</feature>
<dbReference type="FunCoup" id="S8E582">
    <property type="interactions" value="184"/>
</dbReference>
<name>S8E582_FOMSC</name>
<evidence type="ECO:0000256" key="1">
    <source>
        <dbReference type="SAM" id="MobiDB-lite"/>
    </source>
</evidence>
<dbReference type="AlphaFoldDB" id="S8E582"/>
<accession>S8E582</accession>
<keyword evidence="2" id="KW-1133">Transmembrane helix</keyword>
<keyword evidence="2" id="KW-0472">Membrane</keyword>
<dbReference type="InterPro" id="IPR045866">
    <property type="entry name" value="FAM210A/B-like"/>
</dbReference>
<dbReference type="PANTHER" id="PTHR21377:SF0">
    <property type="entry name" value="PROTEIN FAM210B, MITOCHONDRIAL"/>
    <property type="match status" value="1"/>
</dbReference>
<dbReference type="Pfam" id="PF06916">
    <property type="entry name" value="FAM210A-B_dom"/>
    <property type="match status" value="1"/>
</dbReference>
<dbReference type="Proteomes" id="UP000015241">
    <property type="component" value="Unassembled WGS sequence"/>
</dbReference>
<feature type="region of interest" description="Disordered" evidence="1">
    <location>
        <begin position="52"/>
        <end position="74"/>
    </location>
</feature>